<gene>
    <name evidence="4" type="ORF">AVEN_176009_1</name>
    <name evidence="1" type="ORF">AVEN_191366_1</name>
    <name evidence="2" type="ORF">AVEN_238204_1</name>
    <name evidence="3" type="ORF">AVEN_48087_1</name>
</gene>
<evidence type="ECO:0000313" key="3">
    <source>
        <dbReference type="EMBL" id="GBM21890.1"/>
    </source>
</evidence>
<evidence type="ECO:0000313" key="1">
    <source>
        <dbReference type="EMBL" id="GBM21847.1"/>
    </source>
</evidence>
<organism evidence="1 5">
    <name type="scientific">Araneus ventricosus</name>
    <name type="common">Orbweaver spider</name>
    <name type="synonym">Epeira ventricosa</name>
    <dbReference type="NCBI Taxonomy" id="182803"/>
    <lineage>
        <taxon>Eukaryota</taxon>
        <taxon>Metazoa</taxon>
        <taxon>Ecdysozoa</taxon>
        <taxon>Arthropoda</taxon>
        <taxon>Chelicerata</taxon>
        <taxon>Arachnida</taxon>
        <taxon>Araneae</taxon>
        <taxon>Araneomorphae</taxon>
        <taxon>Entelegynae</taxon>
        <taxon>Araneoidea</taxon>
        <taxon>Araneidae</taxon>
        <taxon>Araneus</taxon>
    </lineage>
</organism>
<dbReference type="Proteomes" id="UP000499080">
    <property type="component" value="Unassembled WGS sequence"/>
</dbReference>
<dbReference type="EMBL" id="BGPR01168374">
    <property type="protein sequence ID" value="GBM21847.1"/>
    <property type="molecule type" value="Genomic_DNA"/>
</dbReference>
<dbReference type="InterPro" id="IPR036397">
    <property type="entry name" value="RNaseH_sf"/>
</dbReference>
<accession>A0A4Y2DZN3</accession>
<dbReference type="Gene3D" id="3.30.420.10">
    <property type="entry name" value="Ribonuclease H-like superfamily/Ribonuclease H"/>
    <property type="match status" value="1"/>
</dbReference>
<dbReference type="EMBL" id="BGPR01168385">
    <property type="protein sequence ID" value="GBM21890.1"/>
    <property type="molecule type" value="Genomic_DNA"/>
</dbReference>
<dbReference type="EMBL" id="BGPR01168406">
    <property type="protein sequence ID" value="GBM21960.1"/>
    <property type="molecule type" value="Genomic_DNA"/>
</dbReference>
<protein>
    <submittedName>
        <fullName evidence="1">Uncharacterized protein</fullName>
    </submittedName>
</protein>
<dbReference type="AlphaFoldDB" id="A0A4Y2DZN3"/>
<dbReference type="OrthoDB" id="10065579at2759"/>
<evidence type="ECO:0000313" key="5">
    <source>
        <dbReference type="Proteomes" id="UP000499080"/>
    </source>
</evidence>
<evidence type="ECO:0000313" key="2">
    <source>
        <dbReference type="EMBL" id="GBM21855.1"/>
    </source>
</evidence>
<evidence type="ECO:0000313" key="4">
    <source>
        <dbReference type="EMBL" id="GBM21960.1"/>
    </source>
</evidence>
<reference evidence="1 5" key="1">
    <citation type="journal article" date="2019" name="Sci. Rep.">
        <title>Orb-weaving spider Araneus ventricosus genome elucidates the spidroin gene catalogue.</title>
        <authorList>
            <person name="Kono N."/>
            <person name="Nakamura H."/>
            <person name="Ohtoshi R."/>
            <person name="Moran D.A.P."/>
            <person name="Shinohara A."/>
            <person name="Yoshida Y."/>
            <person name="Fujiwara M."/>
            <person name="Mori M."/>
            <person name="Tomita M."/>
            <person name="Arakawa K."/>
        </authorList>
    </citation>
    <scope>NUCLEOTIDE SEQUENCE [LARGE SCALE GENOMIC DNA]</scope>
</reference>
<proteinExistence type="predicted"/>
<dbReference type="GO" id="GO:0003676">
    <property type="term" value="F:nucleic acid binding"/>
    <property type="evidence" value="ECO:0007669"/>
    <property type="project" value="InterPro"/>
</dbReference>
<comment type="caution">
    <text evidence="1">The sequence shown here is derived from an EMBL/GenBank/DDBJ whole genome shotgun (WGS) entry which is preliminary data.</text>
</comment>
<dbReference type="EMBL" id="BGPR01168376">
    <property type="protein sequence ID" value="GBM21855.1"/>
    <property type="molecule type" value="Genomic_DNA"/>
</dbReference>
<keyword evidence="5" id="KW-1185">Reference proteome</keyword>
<sequence length="82" mass="9245">MGKASRAKSVVKRYTEFRTVRDCMLCGRIGKSSPSDYHLFPILKEYLGGHRLQSNEDIKTTVQSCLNLKGTTFSESCIDKLV</sequence>
<name>A0A4Y2DZN3_ARAVE</name>